<dbReference type="AlphaFoldDB" id="A0A1R1MLC2"/>
<comment type="caution">
    <text evidence="7">The sequence shown here is derived from an EMBL/GenBank/DDBJ whole genome shotgun (WGS) entry which is preliminary data.</text>
</comment>
<dbReference type="EMBL" id="MOEN01000015">
    <property type="protein sequence ID" value="OMH40504.1"/>
    <property type="molecule type" value="Genomic_DNA"/>
</dbReference>
<dbReference type="SUPFAM" id="SSF48576">
    <property type="entry name" value="Terpenoid synthases"/>
    <property type="match status" value="1"/>
</dbReference>
<protein>
    <submittedName>
        <fullName evidence="7">Polyprenyl synthetase</fullName>
    </submittedName>
</protein>
<dbReference type="PANTHER" id="PTHR12001:SF69">
    <property type="entry name" value="ALL TRANS-POLYPRENYL-DIPHOSPHATE SYNTHASE PDSS1"/>
    <property type="match status" value="1"/>
</dbReference>
<dbReference type="GO" id="GO:0008299">
    <property type="term" value="P:isoprenoid biosynthetic process"/>
    <property type="evidence" value="ECO:0007669"/>
    <property type="project" value="InterPro"/>
</dbReference>
<keyword evidence="3 6" id="KW-0808">Transferase</keyword>
<evidence type="ECO:0000256" key="1">
    <source>
        <dbReference type="ARBA" id="ARBA00001946"/>
    </source>
</evidence>
<keyword evidence="5" id="KW-0460">Magnesium</keyword>
<dbReference type="Gene3D" id="1.10.600.10">
    <property type="entry name" value="Farnesyl Diphosphate Synthase"/>
    <property type="match status" value="1"/>
</dbReference>
<dbReference type="GO" id="GO:0046872">
    <property type="term" value="F:metal ion binding"/>
    <property type="evidence" value="ECO:0007669"/>
    <property type="project" value="UniProtKB-KW"/>
</dbReference>
<dbReference type="GO" id="GO:0004659">
    <property type="term" value="F:prenyltransferase activity"/>
    <property type="evidence" value="ECO:0007669"/>
    <property type="project" value="InterPro"/>
</dbReference>
<dbReference type="PANTHER" id="PTHR12001">
    <property type="entry name" value="GERANYLGERANYL PYROPHOSPHATE SYNTHASE"/>
    <property type="match status" value="1"/>
</dbReference>
<proteinExistence type="inferred from homology"/>
<keyword evidence="4" id="KW-0479">Metal-binding</keyword>
<accession>A0A1R1MLC2</accession>
<gene>
    <name evidence="7" type="ORF">BLW93_04860</name>
</gene>
<evidence type="ECO:0000313" key="8">
    <source>
        <dbReference type="Proteomes" id="UP000187408"/>
    </source>
</evidence>
<dbReference type="Proteomes" id="UP000187408">
    <property type="component" value="Unassembled WGS sequence"/>
</dbReference>
<dbReference type="InterPro" id="IPR008949">
    <property type="entry name" value="Isoprenoid_synthase_dom_sf"/>
</dbReference>
<dbReference type="Pfam" id="PF00348">
    <property type="entry name" value="polyprenyl_synt"/>
    <property type="match status" value="1"/>
</dbReference>
<evidence type="ECO:0000313" key="7">
    <source>
        <dbReference type="EMBL" id="OMH40504.1"/>
    </source>
</evidence>
<evidence type="ECO:0000256" key="4">
    <source>
        <dbReference type="ARBA" id="ARBA00022723"/>
    </source>
</evidence>
<dbReference type="InterPro" id="IPR033749">
    <property type="entry name" value="Polyprenyl_synt_CS"/>
</dbReference>
<evidence type="ECO:0000256" key="3">
    <source>
        <dbReference type="ARBA" id="ARBA00022679"/>
    </source>
</evidence>
<dbReference type="CDD" id="cd00685">
    <property type="entry name" value="Trans_IPPS_HT"/>
    <property type="match status" value="1"/>
</dbReference>
<dbReference type="InterPro" id="IPR000092">
    <property type="entry name" value="Polyprenyl_synt"/>
</dbReference>
<name>A0A1R1MLC2_9BACT</name>
<comment type="similarity">
    <text evidence="2 6">Belongs to the FPP/GGPP synthase family.</text>
</comment>
<organism evidence="7 8">
    <name type="scientific">Desulfurobacterium indicum</name>
    <dbReference type="NCBI Taxonomy" id="1914305"/>
    <lineage>
        <taxon>Bacteria</taxon>
        <taxon>Pseudomonadati</taxon>
        <taxon>Aquificota</taxon>
        <taxon>Aquificia</taxon>
        <taxon>Desulfurobacteriales</taxon>
        <taxon>Desulfurobacteriaceae</taxon>
        <taxon>Desulfurobacterium</taxon>
    </lineage>
</organism>
<evidence type="ECO:0000256" key="6">
    <source>
        <dbReference type="RuleBase" id="RU004466"/>
    </source>
</evidence>
<reference evidence="7 8" key="1">
    <citation type="submission" date="2016-10" db="EMBL/GenBank/DDBJ databases">
        <title>Genome sequence of a sulfur-reducing bacterium Desulfurobacterium indicum K6013.</title>
        <authorList>
            <person name="Cao J."/>
            <person name="Shao Z."/>
            <person name="Alain K."/>
            <person name="Jebbar M."/>
        </authorList>
    </citation>
    <scope>NUCLEOTIDE SEQUENCE [LARGE SCALE GENOMIC DNA]</scope>
    <source>
        <strain evidence="7 8">K6013</strain>
    </source>
</reference>
<evidence type="ECO:0000256" key="2">
    <source>
        <dbReference type="ARBA" id="ARBA00006706"/>
    </source>
</evidence>
<dbReference type="PROSITE" id="PS00723">
    <property type="entry name" value="POLYPRENYL_SYNTHASE_1"/>
    <property type="match status" value="1"/>
</dbReference>
<sequence>MRKELLACEDYARQLLRSDVKSVLEAGGYIFNSGGKRVRPGLTILSGKLFDPDDSRLIPVAIAMEYIHTATLLHDDIVDGASLRRGKPSANAVYGNDVAVLVGDYMFAQGVSTFATFGGVEVLQRALDAIRDMSEGELKQLEVIGKFDLSEEDYFDIIYRKTASLLSTCCEAGAIVGGADEQQKLAMRKFGEYIGYAFQLVDDAFDYVSDTQTIGKPAGNDIREGKVTFPLISVREKLSPFEKQKINHILNKDNSHQEEVDYVRKLVVEKGGVGETFNLAREYIEEAKALLAPFEGSKYKNSLMEIADFIVARTF</sequence>
<comment type="cofactor">
    <cofactor evidence="1">
        <name>Mg(2+)</name>
        <dbReference type="ChEBI" id="CHEBI:18420"/>
    </cofactor>
</comment>
<keyword evidence="8" id="KW-1185">Reference proteome</keyword>
<evidence type="ECO:0000256" key="5">
    <source>
        <dbReference type="ARBA" id="ARBA00022842"/>
    </source>
</evidence>
<dbReference type="STRING" id="1914305.BLW93_04860"/>
<dbReference type="SFLD" id="SFLDS00005">
    <property type="entry name" value="Isoprenoid_Synthase_Type_I"/>
    <property type="match status" value="1"/>
</dbReference>